<evidence type="ECO:0000256" key="7">
    <source>
        <dbReference type="ARBA" id="ARBA00022753"/>
    </source>
</evidence>
<keyword evidence="4" id="KW-0813">Transport</keyword>
<dbReference type="PRINTS" id="PR01084">
    <property type="entry name" value="NAHEXCHNGR"/>
</dbReference>
<dbReference type="Gene3D" id="6.10.140.1330">
    <property type="match status" value="1"/>
</dbReference>
<keyword evidence="10" id="KW-0406">Ion transport</keyword>
<comment type="subcellular location">
    <subcellularLocation>
        <location evidence="2">Cell membrane</location>
        <topology evidence="2">Multi-pass membrane protein</topology>
    </subcellularLocation>
    <subcellularLocation>
        <location evidence="1">Recycling endosome membrane</location>
        <topology evidence="1">Multi-pass membrane protein</topology>
    </subcellularLocation>
</comment>
<accession>A0ABC9VZL7</accession>
<dbReference type="InterPro" id="IPR006153">
    <property type="entry name" value="Cation/H_exchanger_TM"/>
</dbReference>
<feature type="transmembrane region" description="Helical" evidence="14">
    <location>
        <begin position="50"/>
        <end position="67"/>
    </location>
</feature>
<dbReference type="PANTHER" id="PTHR10110:SF62">
    <property type="entry name" value="SODIUM_HYDROGEN EXCHANGER 7"/>
    <property type="match status" value="1"/>
</dbReference>
<evidence type="ECO:0000313" key="17">
    <source>
        <dbReference type="Proteomes" id="UP001623348"/>
    </source>
</evidence>
<dbReference type="InterPro" id="IPR002090">
    <property type="entry name" value="NHE-6/7/9"/>
</dbReference>
<keyword evidence="12" id="KW-0739">Sodium transport</keyword>
<feature type="domain" description="Cation/H+ exchanger transmembrane" evidence="15">
    <location>
        <begin position="256"/>
        <end position="408"/>
    </location>
</feature>
<feature type="region of interest" description="Disordered" evidence="13">
    <location>
        <begin position="440"/>
        <end position="464"/>
    </location>
</feature>
<feature type="transmembrane region" description="Helical" evidence="14">
    <location>
        <begin position="353"/>
        <end position="372"/>
    </location>
</feature>
<evidence type="ECO:0000256" key="13">
    <source>
        <dbReference type="SAM" id="MobiDB-lite"/>
    </source>
</evidence>
<evidence type="ECO:0000313" key="16">
    <source>
        <dbReference type="EMBL" id="GAB0178829.1"/>
    </source>
</evidence>
<sequence>MEELATEKEAEESHRQDSVSLLTFILLLTLTILTIWLFKHRRVRFLHETGLAMIYGLIVGVILRYGTPSTSGHDKPFSCSQEDRPFTTLLVNVSGKFFEYTLKGEISPGKIHNVEQNDMLRKVTFDPEVFFNILLPPIIFHAGYSLKKRHFFRNLGSILAYAFLGTAVSCFIIGNLMYGVVKLMKLVGQLSDKFYYTDCLLFGAIISATDPVTVLAIFNELHADVDLYALLFGESVLNDAVAIVLSSSIVAYQPTGVVAVLFCGITQAHYTYNNLSVESRSRTKQLFEVLHFLAENFIFSYMGLALFTFQKHIFSPVFIIGAFIAIFLGRAAHIYPLSFLLNLGRRHKISWNFQHMMMFSGLRGAMAFALAIRDTATYSHQMMFSTTLLIVFFTVWIVGGGTTPMLSWLNIRVGDHVPSVEEMSQSRWLYFRVGVDPDQDPPPTNDSFQVLQGDGPDSERRNRTKQESAWLFRLWYSFDHNYLKPILTHSGPPLTTTLPSWCGLIARCLTSPQVYDNQEQLREEDSDFILNDGDLTVTYGDTTITANGSSGPHTATTSLDGRRTKSSSEEALERDLGAADHEVTSRGTRLVFPLEDNA</sequence>
<feature type="transmembrane region" description="Helical" evidence="14">
    <location>
        <begin position="286"/>
        <end position="307"/>
    </location>
</feature>
<feature type="transmembrane region" description="Helical" evidence="14">
    <location>
        <begin position="313"/>
        <end position="332"/>
    </location>
</feature>
<dbReference type="AlphaFoldDB" id="A0ABC9VZL7"/>
<dbReference type="PANTHER" id="PTHR10110">
    <property type="entry name" value="SODIUM/HYDROGEN EXCHANGER"/>
    <property type="match status" value="1"/>
</dbReference>
<organism evidence="16 17">
    <name type="scientific">Grus japonensis</name>
    <name type="common">Japanese crane</name>
    <name type="synonym">Red-crowned crane</name>
    <dbReference type="NCBI Taxonomy" id="30415"/>
    <lineage>
        <taxon>Eukaryota</taxon>
        <taxon>Metazoa</taxon>
        <taxon>Chordata</taxon>
        <taxon>Craniata</taxon>
        <taxon>Vertebrata</taxon>
        <taxon>Euteleostomi</taxon>
        <taxon>Archelosauria</taxon>
        <taxon>Archosauria</taxon>
        <taxon>Dinosauria</taxon>
        <taxon>Saurischia</taxon>
        <taxon>Theropoda</taxon>
        <taxon>Coelurosauria</taxon>
        <taxon>Aves</taxon>
        <taxon>Neognathae</taxon>
        <taxon>Neoaves</taxon>
        <taxon>Gruiformes</taxon>
        <taxon>Gruidae</taxon>
        <taxon>Grus</taxon>
    </lineage>
</organism>
<evidence type="ECO:0000256" key="11">
    <source>
        <dbReference type="ARBA" id="ARBA00023136"/>
    </source>
</evidence>
<dbReference type="GO" id="GO:0055038">
    <property type="term" value="C:recycling endosome membrane"/>
    <property type="evidence" value="ECO:0007669"/>
    <property type="project" value="UniProtKB-SubCell"/>
</dbReference>
<comment type="caution">
    <text evidence="16">The sequence shown here is derived from an EMBL/GenBank/DDBJ whole genome shotgun (WGS) entry which is preliminary data.</text>
</comment>
<keyword evidence="11 14" id="KW-0472">Membrane</keyword>
<evidence type="ECO:0000256" key="5">
    <source>
        <dbReference type="ARBA" id="ARBA00022475"/>
    </source>
</evidence>
<keyword evidence="7" id="KW-0967">Endosome</keyword>
<dbReference type="EMBL" id="BAAFJT010000001">
    <property type="protein sequence ID" value="GAB0178829.1"/>
    <property type="molecule type" value="Genomic_DNA"/>
</dbReference>
<evidence type="ECO:0000259" key="15">
    <source>
        <dbReference type="Pfam" id="PF00999"/>
    </source>
</evidence>
<keyword evidence="9" id="KW-0915">Sodium</keyword>
<evidence type="ECO:0000256" key="10">
    <source>
        <dbReference type="ARBA" id="ARBA00023065"/>
    </source>
</evidence>
<keyword evidence="5" id="KW-1003">Cell membrane</keyword>
<gene>
    <name evidence="16" type="ORF">GRJ2_000348200</name>
</gene>
<feature type="transmembrane region" description="Helical" evidence="14">
    <location>
        <begin position="240"/>
        <end position="265"/>
    </location>
</feature>
<evidence type="ECO:0000256" key="2">
    <source>
        <dbReference type="ARBA" id="ARBA00004651"/>
    </source>
</evidence>
<dbReference type="GO" id="GO:0005886">
    <property type="term" value="C:plasma membrane"/>
    <property type="evidence" value="ECO:0007669"/>
    <property type="project" value="UniProtKB-SubCell"/>
</dbReference>
<dbReference type="GO" id="GO:0006814">
    <property type="term" value="P:sodium ion transport"/>
    <property type="evidence" value="ECO:0007669"/>
    <property type="project" value="UniProtKB-KW"/>
</dbReference>
<feature type="transmembrane region" description="Helical" evidence="14">
    <location>
        <begin position="378"/>
        <end position="399"/>
    </location>
</feature>
<evidence type="ECO:0000256" key="1">
    <source>
        <dbReference type="ARBA" id="ARBA00004195"/>
    </source>
</evidence>
<keyword evidence="8 14" id="KW-1133">Transmembrane helix</keyword>
<dbReference type="PRINTS" id="PR01088">
    <property type="entry name" value="NAHEXCHNGR6"/>
</dbReference>
<evidence type="ECO:0000256" key="6">
    <source>
        <dbReference type="ARBA" id="ARBA00022692"/>
    </source>
</evidence>
<dbReference type="Pfam" id="PF00999">
    <property type="entry name" value="Na_H_Exchanger"/>
    <property type="match status" value="2"/>
</dbReference>
<evidence type="ECO:0000256" key="12">
    <source>
        <dbReference type="ARBA" id="ARBA00023201"/>
    </source>
</evidence>
<keyword evidence="6 14" id="KW-0812">Transmembrane</keyword>
<feature type="domain" description="Cation/H+ exchanger transmembrane" evidence="15">
    <location>
        <begin position="31"/>
        <end position="253"/>
    </location>
</feature>
<evidence type="ECO:0000256" key="4">
    <source>
        <dbReference type="ARBA" id="ARBA00022448"/>
    </source>
</evidence>
<proteinExistence type="inferred from homology"/>
<evidence type="ECO:0000256" key="8">
    <source>
        <dbReference type="ARBA" id="ARBA00022989"/>
    </source>
</evidence>
<protein>
    <submittedName>
        <fullName evidence="16">Sodium/hydrogen exchanger 7</fullName>
    </submittedName>
</protein>
<feature type="compositionally biased region" description="Polar residues" evidence="13">
    <location>
        <begin position="542"/>
        <end position="559"/>
    </location>
</feature>
<feature type="transmembrane region" description="Helical" evidence="14">
    <location>
        <begin position="20"/>
        <end position="38"/>
    </location>
</feature>
<comment type="similarity">
    <text evidence="3">Belongs to the monovalent cation:proton antiporter 1 (CPA1) transporter (TC 2.A.36) family.</text>
</comment>
<evidence type="ECO:0000256" key="3">
    <source>
        <dbReference type="ARBA" id="ARBA00007367"/>
    </source>
</evidence>
<dbReference type="InterPro" id="IPR004709">
    <property type="entry name" value="NaH_exchanger"/>
</dbReference>
<feature type="transmembrane region" description="Helical" evidence="14">
    <location>
        <begin position="158"/>
        <end position="181"/>
    </location>
</feature>
<dbReference type="InterPro" id="IPR018422">
    <property type="entry name" value="Cation/H_exchanger_CPA1"/>
</dbReference>
<evidence type="ECO:0000256" key="9">
    <source>
        <dbReference type="ARBA" id="ARBA00023053"/>
    </source>
</evidence>
<evidence type="ECO:0000256" key="14">
    <source>
        <dbReference type="SAM" id="Phobius"/>
    </source>
</evidence>
<dbReference type="Proteomes" id="UP001623348">
    <property type="component" value="Unassembled WGS sequence"/>
</dbReference>
<name>A0ABC9VZL7_GRUJA</name>
<reference evidence="16 17" key="1">
    <citation type="submission" date="2024-06" db="EMBL/GenBank/DDBJ databases">
        <title>The draft genome of Grus japonensis, version 3.</title>
        <authorList>
            <person name="Nabeshima K."/>
            <person name="Suzuki S."/>
            <person name="Onuma M."/>
        </authorList>
    </citation>
    <scope>NUCLEOTIDE SEQUENCE [LARGE SCALE GENOMIC DNA]</scope>
    <source>
        <strain evidence="16 17">451A</strain>
    </source>
</reference>
<feature type="region of interest" description="Disordered" evidence="13">
    <location>
        <begin position="542"/>
        <end position="567"/>
    </location>
</feature>
<keyword evidence="17" id="KW-1185">Reference proteome</keyword>